<dbReference type="AlphaFoldDB" id="A0A9W6TFQ8"/>
<feature type="compositionally biased region" description="Basic and acidic residues" evidence="1">
    <location>
        <begin position="91"/>
        <end position="117"/>
    </location>
</feature>
<organism evidence="2 3">
    <name type="scientific">Phytophthora lilii</name>
    <dbReference type="NCBI Taxonomy" id="2077276"/>
    <lineage>
        <taxon>Eukaryota</taxon>
        <taxon>Sar</taxon>
        <taxon>Stramenopiles</taxon>
        <taxon>Oomycota</taxon>
        <taxon>Peronosporomycetes</taxon>
        <taxon>Peronosporales</taxon>
        <taxon>Peronosporaceae</taxon>
        <taxon>Phytophthora</taxon>
    </lineage>
</organism>
<name>A0A9W6TFQ8_9STRA</name>
<evidence type="ECO:0000313" key="2">
    <source>
        <dbReference type="EMBL" id="GMF12621.1"/>
    </source>
</evidence>
<evidence type="ECO:0000313" key="3">
    <source>
        <dbReference type="Proteomes" id="UP001165083"/>
    </source>
</evidence>
<proteinExistence type="predicted"/>
<accession>A0A9W6TFQ8</accession>
<gene>
    <name evidence="2" type="ORF">Plil01_000320500</name>
</gene>
<reference evidence="2" key="1">
    <citation type="submission" date="2023-04" db="EMBL/GenBank/DDBJ databases">
        <title>Phytophthora lilii NBRC 32176.</title>
        <authorList>
            <person name="Ichikawa N."/>
            <person name="Sato H."/>
            <person name="Tonouchi N."/>
        </authorList>
    </citation>
    <scope>NUCLEOTIDE SEQUENCE</scope>
    <source>
        <strain evidence="2">NBRC 32176</strain>
    </source>
</reference>
<dbReference type="PANTHER" id="PTHR46370">
    <property type="entry name" value="GPALPP MOTIFS-CONTAINING PROTEIN 1"/>
    <property type="match status" value="1"/>
</dbReference>
<dbReference type="Proteomes" id="UP001165083">
    <property type="component" value="Unassembled WGS sequence"/>
</dbReference>
<feature type="region of interest" description="Disordered" evidence="1">
    <location>
        <begin position="1"/>
        <end position="131"/>
    </location>
</feature>
<dbReference type="InterPro" id="IPR046331">
    <property type="entry name" value="GPAM1-like"/>
</dbReference>
<dbReference type="PANTHER" id="PTHR46370:SF1">
    <property type="entry name" value="GPALPP MOTIFS-CONTAINING PROTEIN 1"/>
    <property type="match status" value="1"/>
</dbReference>
<sequence length="170" mass="18859">MEVFQRMLSGSSEKLVRSGPSEAEETLSKVEAEPVEEKPDSPKPIKRELPIGPALPPALAGKLASDAHGNDDDDDDDEMVGPALPGMKGFRMADERVEAEMERKAKQLEKEQWERARGNGKHSQTEGSNKPMVREAWMTMMPESSILKDSLGPQNRPPPGKPAAFRRWEI</sequence>
<evidence type="ECO:0000256" key="1">
    <source>
        <dbReference type="SAM" id="MobiDB-lite"/>
    </source>
</evidence>
<protein>
    <submittedName>
        <fullName evidence="2">Unnamed protein product</fullName>
    </submittedName>
</protein>
<feature type="region of interest" description="Disordered" evidence="1">
    <location>
        <begin position="145"/>
        <end position="170"/>
    </location>
</feature>
<feature type="compositionally biased region" description="Basic and acidic residues" evidence="1">
    <location>
        <begin position="26"/>
        <end position="49"/>
    </location>
</feature>
<dbReference type="EMBL" id="BSXW01000126">
    <property type="protein sequence ID" value="GMF12621.1"/>
    <property type="molecule type" value="Genomic_DNA"/>
</dbReference>
<keyword evidence="3" id="KW-1185">Reference proteome</keyword>
<comment type="caution">
    <text evidence="2">The sequence shown here is derived from an EMBL/GenBank/DDBJ whole genome shotgun (WGS) entry which is preliminary data.</text>
</comment>
<dbReference type="OrthoDB" id="73491at2759"/>